<dbReference type="PANTHER" id="PTHR30572:SF18">
    <property type="entry name" value="ABC-TYPE MACROLIDE FAMILY EXPORT SYSTEM PERMEASE COMPONENT 2"/>
    <property type="match status" value="1"/>
</dbReference>
<reference evidence="8 9" key="1">
    <citation type="journal article" date="2018" name="Nat. Biotechnol.">
        <title>A standardized bacterial taxonomy based on genome phylogeny substantially revises the tree of life.</title>
        <authorList>
            <person name="Parks D.H."/>
            <person name="Chuvochina M."/>
            <person name="Waite D.W."/>
            <person name="Rinke C."/>
            <person name="Skarshewski A."/>
            <person name="Chaumeil P.A."/>
            <person name="Hugenholtz P."/>
        </authorList>
    </citation>
    <scope>NUCLEOTIDE SEQUENCE [LARGE SCALE GENOMIC DNA]</scope>
    <source>
        <strain evidence="8">UBA9359</strain>
    </source>
</reference>
<evidence type="ECO:0000313" key="9">
    <source>
        <dbReference type="Proteomes" id="UP000264330"/>
    </source>
</evidence>
<feature type="transmembrane region" description="Helical" evidence="6">
    <location>
        <begin position="20"/>
        <end position="45"/>
    </location>
</feature>
<feature type="non-terminal residue" evidence="8">
    <location>
        <position position="1"/>
    </location>
</feature>
<evidence type="ECO:0000256" key="4">
    <source>
        <dbReference type="ARBA" id="ARBA00022989"/>
    </source>
</evidence>
<dbReference type="Proteomes" id="UP000264330">
    <property type="component" value="Unassembled WGS sequence"/>
</dbReference>
<dbReference type="Pfam" id="PF02687">
    <property type="entry name" value="FtsX"/>
    <property type="match status" value="1"/>
</dbReference>
<organism evidence="8 9">
    <name type="scientific">Zunongwangia profunda</name>
    <dbReference type="NCBI Taxonomy" id="398743"/>
    <lineage>
        <taxon>Bacteria</taxon>
        <taxon>Pseudomonadati</taxon>
        <taxon>Bacteroidota</taxon>
        <taxon>Flavobacteriia</taxon>
        <taxon>Flavobacteriales</taxon>
        <taxon>Flavobacteriaceae</taxon>
        <taxon>Zunongwangia</taxon>
    </lineage>
</organism>
<evidence type="ECO:0000259" key="7">
    <source>
        <dbReference type="Pfam" id="PF02687"/>
    </source>
</evidence>
<keyword evidence="2" id="KW-1003">Cell membrane</keyword>
<accession>A0A3D5J2N8</accession>
<dbReference type="AlphaFoldDB" id="A0A3D5J2N8"/>
<comment type="subcellular location">
    <subcellularLocation>
        <location evidence="1">Cell membrane</location>
        <topology evidence="1">Multi-pass membrane protein</topology>
    </subcellularLocation>
</comment>
<dbReference type="GO" id="GO:0022857">
    <property type="term" value="F:transmembrane transporter activity"/>
    <property type="evidence" value="ECO:0007669"/>
    <property type="project" value="TreeGrafter"/>
</dbReference>
<feature type="domain" description="ABC3 transporter permease C-terminal" evidence="7">
    <location>
        <begin position="25"/>
        <end position="89"/>
    </location>
</feature>
<keyword evidence="3 6" id="KW-0812">Transmembrane</keyword>
<protein>
    <submittedName>
        <fullName evidence="8">ABC transporter permease</fullName>
    </submittedName>
</protein>
<name>A0A3D5J2N8_9FLAO</name>
<keyword evidence="5 6" id="KW-0472">Membrane</keyword>
<dbReference type="InterPro" id="IPR050250">
    <property type="entry name" value="Macrolide_Exporter_MacB"/>
</dbReference>
<evidence type="ECO:0000256" key="6">
    <source>
        <dbReference type="SAM" id="Phobius"/>
    </source>
</evidence>
<proteinExistence type="predicted"/>
<feature type="non-terminal residue" evidence="8">
    <location>
        <position position="89"/>
    </location>
</feature>
<dbReference type="EMBL" id="DPMF01000330">
    <property type="protein sequence ID" value="HCV82214.1"/>
    <property type="molecule type" value="Genomic_DNA"/>
</dbReference>
<gene>
    <name evidence="8" type="ORF">DGQ38_14300</name>
</gene>
<evidence type="ECO:0000256" key="5">
    <source>
        <dbReference type="ARBA" id="ARBA00023136"/>
    </source>
</evidence>
<dbReference type="InterPro" id="IPR003838">
    <property type="entry name" value="ABC3_permease_C"/>
</dbReference>
<keyword evidence="4 6" id="KW-1133">Transmembrane helix</keyword>
<dbReference type="GO" id="GO:0005886">
    <property type="term" value="C:plasma membrane"/>
    <property type="evidence" value="ECO:0007669"/>
    <property type="project" value="UniProtKB-SubCell"/>
</dbReference>
<evidence type="ECO:0000256" key="1">
    <source>
        <dbReference type="ARBA" id="ARBA00004651"/>
    </source>
</evidence>
<feature type="transmembrane region" description="Helical" evidence="6">
    <location>
        <begin position="66"/>
        <end position="88"/>
    </location>
</feature>
<sequence length="89" mass="9789">EINNVSDLLQKQYDAETKLLQFFSFFSALSLFLAALGVFGLIVQVTEQRVKEIGIRKVLGASVQSIVMLFSKDFLKTIAVAIIIAIPIG</sequence>
<evidence type="ECO:0000256" key="3">
    <source>
        <dbReference type="ARBA" id="ARBA00022692"/>
    </source>
</evidence>
<evidence type="ECO:0000256" key="2">
    <source>
        <dbReference type="ARBA" id="ARBA00022475"/>
    </source>
</evidence>
<dbReference type="PANTHER" id="PTHR30572">
    <property type="entry name" value="MEMBRANE COMPONENT OF TRANSPORTER-RELATED"/>
    <property type="match status" value="1"/>
</dbReference>
<evidence type="ECO:0000313" key="8">
    <source>
        <dbReference type="EMBL" id="HCV82214.1"/>
    </source>
</evidence>
<comment type="caution">
    <text evidence="8">The sequence shown here is derived from an EMBL/GenBank/DDBJ whole genome shotgun (WGS) entry which is preliminary data.</text>
</comment>